<dbReference type="AlphaFoldDB" id="A0A1V4IC29"/>
<dbReference type="EMBL" id="MZGT01000095">
    <property type="protein sequence ID" value="OPJ57489.1"/>
    <property type="molecule type" value="Genomic_DNA"/>
</dbReference>
<dbReference type="EC" id="3.1.3.-" evidence="3"/>
<dbReference type="OrthoDB" id="2471595at2"/>
<comment type="similarity">
    <text evidence="1 3">Belongs to the 5'(3')-deoxyribonucleotidase family.</text>
</comment>
<dbReference type="Pfam" id="PF06941">
    <property type="entry name" value="NT5C"/>
    <property type="match status" value="1"/>
</dbReference>
<accession>A0A1V4IC29</accession>
<evidence type="ECO:0000313" key="7">
    <source>
        <dbReference type="Proteomes" id="UP000191056"/>
    </source>
</evidence>
<feature type="active site" description="Nucleophile" evidence="4">
    <location>
        <position position="9"/>
    </location>
</feature>
<proteinExistence type="inferred from homology"/>
<evidence type="ECO:0000256" key="2">
    <source>
        <dbReference type="ARBA" id="ARBA00022801"/>
    </source>
</evidence>
<dbReference type="PANTHER" id="PTHR35134:SF2">
    <property type="entry name" value="NUCLEOTIDASE YQFW-RELATED"/>
    <property type="match status" value="1"/>
</dbReference>
<dbReference type="SUPFAM" id="SSF56784">
    <property type="entry name" value="HAD-like"/>
    <property type="match status" value="1"/>
</dbReference>
<comment type="caution">
    <text evidence="5">The sequence shown here is derived from an EMBL/GenBank/DDBJ whole genome shotgun (WGS) entry which is preliminary data.</text>
</comment>
<dbReference type="Gene3D" id="3.40.50.1000">
    <property type="entry name" value="HAD superfamily/HAD-like"/>
    <property type="match status" value="1"/>
</dbReference>
<dbReference type="PIRSF" id="PIRSF021362">
    <property type="entry name" value="UCP021362_HAD"/>
    <property type="match status" value="1"/>
</dbReference>
<name>A0A1V4IC29_9CLOT</name>
<keyword evidence="2 3" id="KW-0378">Hydrolase</keyword>
<dbReference type="InterPro" id="IPR009206">
    <property type="entry name" value="Nucleotidase_putative"/>
</dbReference>
<dbReference type="Proteomes" id="UP000191056">
    <property type="component" value="Unassembled WGS sequence"/>
</dbReference>
<evidence type="ECO:0000313" key="5">
    <source>
        <dbReference type="EMBL" id="OPJ57489.1"/>
    </source>
</evidence>
<dbReference type="GO" id="GO:0008253">
    <property type="term" value="F:5'-nucleotidase activity"/>
    <property type="evidence" value="ECO:0007669"/>
    <property type="project" value="InterPro"/>
</dbReference>
<evidence type="ECO:0000256" key="1">
    <source>
        <dbReference type="ARBA" id="ARBA00009589"/>
    </source>
</evidence>
<dbReference type="RefSeq" id="WP_079442004.1">
    <property type="nucleotide sequence ID" value="NZ_JBLZIA010000002.1"/>
</dbReference>
<dbReference type="InterPro" id="IPR036412">
    <property type="entry name" value="HAD-like_sf"/>
</dbReference>
<protein>
    <recommendedName>
        <fullName evidence="3">Nucleotidase</fullName>
        <ecNumber evidence="3">3.1.3.-</ecNumber>
    </recommendedName>
</protein>
<organism evidence="5 7">
    <name type="scientific">Clostridium chromiireducens</name>
    <dbReference type="NCBI Taxonomy" id="225345"/>
    <lineage>
        <taxon>Bacteria</taxon>
        <taxon>Bacillati</taxon>
        <taxon>Bacillota</taxon>
        <taxon>Clostridia</taxon>
        <taxon>Eubacteriales</taxon>
        <taxon>Clostridiaceae</taxon>
        <taxon>Clostridium</taxon>
    </lineage>
</organism>
<feature type="active site" description="Proton donor" evidence="4">
    <location>
        <position position="11"/>
    </location>
</feature>
<dbReference type="STRING" id="225345.CLCHR_43890"/>
<reference evidence="5 7" key="1">
    <citation type="submission" date="2017-03" db="EMBL/GenBank/DDBJ databases">
        <title>Genome sequence of Clostridium chromiireducens DSM 23318.</title>
        <authorList>
            <person name="Poehlein A."/>
            <person name="Daniel R."/>
        </authorList>
    </citation>
    <scope>NUCLEOTIDE SEQUENCE [LARGE SCALE GENOMIC DNA]</scope>
    <source>
        <strain evidence="5 7">DSM 23318</strain>
    </source>
</reference>
<evidence type="ECO:0000256" key="3">
    <source>
        <dbReference type="PIRNR" id="PIRNR021362"/>
    </source>
</evidence>
<dbReference type="InterPro" id="IPR052419">
    <property type="entry name" value="5_3-deoxyribonucleotidase-like"/>
</dbReference>
<evidence type="ECO:0000313" key="8">
    <source>
        <dbReference type="Proteomes" id="UP000265930"/>
    </source>
</evidence>
<evidence type="ECO:0000313" key="6">
    <source>
        <dbReference type="EMBL" id="RII33601.1"/>
    </source>
</evidence>
<reference evidence="6 8" key="2">
    <citation type="submission" date="2018-08" db="EMBL/GenBank/DDBJ databases">
        <title>Genome of Clostridium chromiireducens C1, DSM12136.</title>
        <authorList>
            <person name="Xing M."/>
            <person name="Wei Y."/>
            <person name="Ang E.L."/>
            <person name="Zhao H."/>
            <person name="Zhang Y."/>
        </authorList>
    </citation>
    <scope>NUCLEOTIDE SEQUENCE [LARGE SCALE GENOMIC DNA]</scope>
    <source>
        <strain evidence="6 8">C1</strain>
    </source>
</reference>
<dbReference type="EMBL" id="QXDJ01000004">
    <property type="protein sequence ID" value="RII33601.1"/>
    <property type="molecule type" value="Genomic_DNA"/>
</dbReference>
<dbReference type="Proteomes" id="UP000265930">
    <property type="component" value="Unassembled WGS sequence"/>
</dbReference>
<dbReference type="GO" id="GO:0009264">
    <property type="term" value="P:deoxyribonucleotide catabolic process"/>
    <property type="evidence" value="ECO:0007669"/>
    <property type="project" value="InterPro"/>
</dbReference>
<sequence length="192" mass="22818">MNNLNICIDIDGTITNAYDWLDYANEYFNKNITEDQVTEYEIHQVMGIERHEYEDFYNKNKFKIHSEQKLRDDAKLIITVLYQMHNIHFVTARDLELETLTHLFLRKNEIPYDNLFVLGSHYKVDKAKELNCNIFIEDSYDNAIQLSNSGYKVLLIDTNYNRKPLNNNIVRVNNWKEIFLIINELSSQTKAV</sequence>
<dbReference type="InterPro" id="IPR010708">
    <property type="entry name" value="5'(3')-deoxyribonucleotidase"/>
</dbReference>
<keyword evidence="7" id="KW-1185">Reference proteome</keyword>
<gene>
    <name evidence="5" type="ORF">CLCHR_43890</name>
    <name evidence="6" type="ORF">D2A34_17900</name>
</gene>
<evidence type="ECO:0000256" key="4">
    <source>
        <dbReference type="PIRSR" id="PIRSR610708-1"/>
    </source>
</evidence>
<dbReference type="InterPro" id="IPR023214">
    <property type="entry name" value="HAD_sf"/>
</dbReference>
<dbReference type="PANTHER" id="PTHR35134">
    <property type="entry name" value="NUCLEOTIDASE YQFW-RELATED"/>
    <property type="match status" value="1"/>
</dbReference>